<gene>
    <name evidence="1" type="ORF">O181_010419</name>
</gene>
<dbReference type="EMBL" id="AVOT02002519">
    <property type="protein sequence ID" value="MBW0470704.1"/>
    <property type="molecule type" value="Genomic_DNA"/>
</dbReference>
<name>A0A9Q3BSK7_9BASI</name>
<comment type="caution">
    <text evidence="1">The sequence shown here is derived from an EMBL/GenBank/DDBJ whole genome shotgun (WGS) entry which is preliminary data.</text>
</comment>
<keyword evidence="2" id="KW-1185">Reference proteome</keyword>
<reference evidence="1" key="1">
    <citation type="submission" date="2021-03" db="EMBL/GenBank/DDBJ databases">
        <title>Draft genome sequence of rust myrtle Austropuccinia psidii MF-1, a brazilian biotype.</title>
        <authorList>
            <person name="Quecine M.C."/>
            <person name="Pachon D.M.R."/>
            <person name="Bonatelli M.L."/>
            <person name="Correr F.H."/>
            <person name="Franceschini L.M."/>
            <person name="Leite T.F."/>
            <person name="Margarido G.R.A."/>
            <person name="Almeida C.A."/>
            <person name="Ferrarezi J.A."/>
            <person name="Labate C.A."/>
        </authorList>
    </citation>
    <scope>NUCLEOTIDE SEQUENCE</scope>
    <source>
        <strain evidence="1">MF-1</strain>
    </source>
</reference>
<dbReference type="Proteomes" id="UP000765509">
    <property type="component" value="Unassembled WGS sequence"/>
</dbReference>
<dbReference type="AlphaFoldDB" id="A0A9Q3BSK7"/>
<proteinExistence type="predicted"/>
<evidence type="ECO:0000313" key="1">
    <source>
        <dbReference type="EMBL" id="MBW0470704.1"/>
    </source>
</evidence>
<sequence length="150" mass="17144">MAYICGTPTNMTVGVDNSQHSFNIDGGSHCSTVSKENLDKHFLNRAKQLLQTKAKNFKSASGKITSIETIIKEIIRTHRKLNIRLIPYFVVLEYAQLQGFLLGTDYQRMYGIDIYSSKNRHITMGTNKEKKFSLDIYQFSNQDPFGELLN</sequence>
<accession>A0A9Q3BSK7</accession>
<protein>
    <submittedName>
        <fullName evidence="1">Uncharacterized protein</fullName>
    </submittedName>
</protein>
<organism evidence="1 2">
    <name type="scientific">Austropuccinia psidii MF-1</name>
    <dbReference type="NCBI Taxonomy" id="1389203"/>
    <lineage>
        <taxon>Eukaryota</taxon>
        <taxon>Fungi</taxon>
        <taxon>Dikarya</taxon>
        <taxon>Basidiomycota</taxon>
        <taxon>Pucciniomycotina</taxon>
        <taxon>Pucciniomycetes</taxon>
        <taxon>Pucciniales</taxon>
        <taxon>Sphaerophragmiaceae</taxon>
        <taxon>Austropuccinia</taxon>
    </lineage>
</organism>
<evidence type="ECO:0000313" key="2">
    <source>
        <dbReference type="Proteomes" id="UP000765509"/>
    </source>
</evidence>